<gene>
    <name evidence="19" type="ORF">GBAR_LOCUS8367</name>
</gene>
<keyword evidence="20" id="KW-1185">Reference proteome</keyword>
<keyword evidence="10" id="KW-0238">DNA-binding</keyword>
<dbReference type="PANTHER" id="PTHR22993:SF9">
    <property type="entry name" value="FORMAMIDOPYRIMIDINE-DNA GLYCOSYLASE"/>
    <property type="match status" value="1"/>
</dbReference>
<dbReference type="GO" id="GO:0008270">
    <property type="term" value="F:zinc ion binding"/>
    <property type="evidence" value="ECO:0007669"/>
    <property type="project" value="UniProtKB-KW"/>
</dbReference>
<keyword evidence="8" id="KW-0378">Hydrolase</keyword>
<evidence type="ECO:0000256" key="15">
    <source>
        <dbReference type="ARBA" id="ARBA00044632"/>
    </source>
</evidence>
<dbReference type="SMART" id="SM00898">
    <property type="entry name" value="Fapy_DNA_glyco"/>
    <property type="match status" value="1"/>
</dbReference>
<dbReference type="NCBIfam" id="TIGR00577">
    <property type="entry name" value="fpg"/>
    <property type="match status" value="1"/>
</dbReference>
<reference evidence="19" key="1">
    <citation type="submission" date="2023-03" db="EMBL/GenBank/DDBJ databases">
        <authorList>
            <person name="Steffen K."/>
            <person name="Cardenas P."/>
        </authorList>
    </citation>
    <scope>NUCLEOTIDE SEQUENCE</scope>
</reference>
<evidence type="ECO:0000256" key="6">
    <source>
        <dbReference type="ARBA" id="ARBA00022763"/>
    </source>
</evidence>
<evidence type="ECO:0000256" key="4">
    <source>
        <dbReference type="ARBA" id="ARBA00011245"/>
    </source>
</evidence>
<dbReference type="GO" id="GO:0006284">
    <property type="term" value="P:base-excision repair"/>
    <property type="evidence" value="ECO:0007669"/>
    <property type="project" value="InterPro"/>
</dbReference>
<protein>
    <submittedName>
        <fullName evidence="19">Formamidopyrimidine-DNA glycosylase</fullName>
    </submittedName>
</protein>
<evidence type="ECO:0000313" key="19">
    <source>
        <dbReference type="EMBL" id="CAI8013116.1"/>
    </source>
</evidence>
<evidence type="ECO:0000259" key="17">
    <source>
        <dbReference type="PROSITE" id="PS51066"/>
    </source>
</evidence>
<dbReference type="InterPro" id="IPR012319">
    <property type="entry name" value="FPG_cat"/>
</dbReference>
<dbReference type="NCBIfam" id="NF002211">
    <property type="entry name" value="PRK01103.1"/>
    <property type="match status" value="1"/>
</dbReference>
<keyword evidence="14" id="KW-0326">Glycosidase</keyword>
<dbReference type="Gene3D" id="3.20.190.10">
    <property type="entry name" value="MutM-like, N-terminal"/>
    <property type="match status" value="1"/>
</dbReference>
<feature type="domain" description="Formamidopyrimidine-DNA glycosylase catalytic" evidence="18">
    <location>
        <begin position="2"/>
        <end position="116"/>
    </location>
</feature>
<dbReference type="SMART" id="SM01232">
    <property type="entry name" value="H2TH"/>
    <property type="match status" value="1"/>
</dbReference>
<evidence type="ECO:0000256" key="3">
    <source>
        <dbReference type="ARBA" id="ARBA00009409"/>
    </source>
</evidence>
<evidence type="ECO:0000256" key="11">
    <source>
        <dbReference type="ARBA" id="ARBA00023204"/>
    </source>
</evidence>
<keyword evidence="9" id="KW-0862">Zinc</keyword>
<dbReference type="InterPro" id="IPR035937">
    <property type="entry name" value="FPG_N"/>
</dbReference>
<dbReference type="InterPro" id="IPR015887">
    <property type="entry name" value="DNA_glyclase_Znf_dom_DNA_BS"/>
</dbReference>
<dbReference type="InterPro" id="IPR000214">
    <property type="entry name" value="Znf_DNA_glyclase/AP_lyase"/>
</dbReference>
<dbReference type="PANTHER" id="PTHR22993">
    <property type="entry name" value="FORMAMIDOPYRIMIDINE-DNA GLYCOSYLASE"/>
    <property type="match status" value="1"/>
</dbReference>
<dbReference type="SUPFAM" id="SSF81624">
    <property type="entry name" value="N-terminal domain of MutM-like DNA repair proteins"/>
    <property type="match status" value="1"/>
</dbReference>
<dbReference type="PROSITE" id="PS01242">
    <property type="entry name" value="ZF_FPG_1"/>
    <property type="match status" value="1"/>
</dbReference>
<evidence type="ECO:0000256" key="16">
    <source>
        <dbReference type="PROSITE-ProRule" id="PRU00391"/>
    </source>
</evidence>
<evidence type="ECO:0000256" key="7">
    <source>
        <dbReference type="ARBA" id="ARBA00022771"/>
    </source>
</evidence>
<evidence type="ECO:0000256" key="13">
    <source>
        <dbReference type="ARBA" id="ARBA00023268"/>
    </source>
</evidence>
<keyword evidence="13" id="KW-0511">Multifunctional enzyme</keyword>
<dbReference type="Proteomes" id="UP001174909">
    <property type="component" value="Unassembled WGS sequence"/>
</dbReference>
<comment type="caution">
    <text evidence="19">The sequence shown here is derived from an EMBL/GenBank/DDBJ whole genome shotgun (WGS) entry which is preliminary data.</text>
</comment>
<comment type="similarity">
    <text evidence="3">Belongs to the FPG family.</text>
</comment>
<keyword evidence="6" id="KW-0227">DNA damage</keyword>
<evidence type="ECO:0000313" key="20">
    <source>
        <dbReference type="Proteomes" id="UP001174909"/>
    </source>
</evidence>
<evidence type="ECO:0000256" key="2">
    <source>
        <dbReference type="ARBA" id="ARBA00001947"/>
    </source>
</evidence>
<dbReference type="AlphaFoldDB" id="A0AA35RMS1"/>
<dbReference type="Pfam" id="PF01149">
    <property type="entry name" value="Fapy_DNA_glyco"/>
    <property type="match status" value="1"/>
</dbReference>
<sequence>MPELPEVENARRILSRSELIGRIFTGIHIGWAPTVRVPSLEDFGLGLHSRRVEAIQRRGKYILLPLDNGDTFIIHLGMTGGVSAQPSSRELDPMVRHSFDLDDGRVLWFRDPRKFGHLWLTTSLEDALPKLGPEPLSDDFTVEALSSKLEGRSAPIKALLLEQSVAAGLGNLYVDESLYYSGIRPVREAGSLTEEEIANLRSSIVKVLKAAIALYDEARDELWPDPPSALHTWTIPRKAGEPCPRCGTPILGIRLRGRGTFFCPTCQPEA</sequence>
<dbReference type="Pfam" id="PF06831">
    <property type="entry name" value="H2TH"/>
    <property type="match status" value="1"/>
</dbReference>
<keyword evidence="7 16" id="KW-0863">Zinc-finger</keyword>
<keyword evidence="12" id="KW-0456">Lyase</keyword>
<evidence type="ECO:0000256" key="14">
    <source>
        <dbReference type="ARBA" id="ARBA00023295"/>
    </source>
</evidence>
<dbReference type="InterPro" id="IPR020629">
    <property type="entry name" value="FPG_Glyclase"/>
</dbReference>
<evidence type="ECO:0000256" key="8">
    <source>
        <dbReference type="ARBA" id="ARBA00022801"/>
    </source>
</evidence>
<keyword evidence="11" id="KW-0234">DNA repair</keyword>
<dbReference type="PROSITE" id="PS51068">
    <property type="entry name" value="FPG_CAT"/>
    <property type="match status" value="1"/>
</dbReference>
<comment type="catalytic activity">
    <reaction evidence="1">
        <text>Hydrolysis of DNA containing ring-opened 7-methylguanine residues, releasing 2,6-diamino-4-hydroxy-5-(N-methyl)formamidopyrimidine.</text>
        <dbReference type="EC" id="3.2.2.23"/>
    </reaction>
</comment>
<dbReference type="GO" id="GO:0003684">
    <property type="term" value="F:damaged DNA binding"/>
    <property type="evidence" value="ECO:0007669"/>
    <property type="project" value="InterPro"/>
</dbReference>
<proteinExistence type="inferred from homology"/>
<evidence type="ECO:0000256" key="12">
    <source>
        <dbReference type="ARBA" id="ARBA00023239"/>
    </source>
</evidence>
<comment type="cofactor">
    <cofactor evidence="2">
        <name>Zn(2+)</name>
        <dbReference type="ChEBI" id="CHEBI:29105"/>
    </cofactor>
</comment>
<evidence type="ECO:0000259" key="18">
    <source>
        <dbReference type="PROSITE" id="PS51068"/>
    </source>
</evidence>
<feature type="domain" description="FPG-type" evidence="17">
    <location>
        <begin position="234"/>
        <end position="268"/>
    </location>
</feature>
<dbReference type="EMBL" id="CASHTH010001238">
    <property type="protein sequence ID" value="CAI8013116.1"/>
    <property type="molecule type" value="Genomic_DNA"/>
</dbReference>
<dbReference type="SUPFAM" id="SSF57716">
    <property type="entry name" value="Glucocorticoid receptor-like (DNA-binding domain)"/>
    <property type="match status" value="1"/>
</dbReference>
<evidence type="ECO:0000256" key="5">
    <source>
        <dbReference type="ARBA" id="ARBA00022723"/>
    </source>
</evidence>
<organism evidence="19 20">
    <name type="scientific">Geodia barretti</name>
    <name type="common">Barrett's horny sponge</name>
    <dbReference type="NCBI Taxonomy" id="519541"/>
    <lineage>
        <taxon>Eukaryota</taxon>
        <taxon>Metazoa</taxon>
        <taxon>Porifera</taxon>
        <taxon>Demospongiae</taxon>
        <taxon>Heteroscleromorpha</taxon>
        <taxon>Tetractinellida</taxon>
        <taxon>Astrophorina</taxon>
        <taxon>Geodiidae</taxon>
        <taxon>Geodia</taxon>
    </lineage>
</organism>
<dbReference type="CDD" id="cd08966">
    <property type="entry name" value="EcFpg-like_N"/>
    <property type="match status" value="1"/>
</dbReference>
<dbReference type="InterPro" id="IPR010663">
    <property type="entry name" value="Znf_FPG/IleRS"/>
</dbReference>
<dbReference type="PROSITE" id="PS51066">
    <property type="entry name" value="ZF_FPG_2"/>
    <property type="match status" value="1"/>
</dbReference>
<dbReference type="SUPFAM" id="SSF46946">
    <property type="entry name" value="S13-like H2TH domain"/>
    <property type="match status" value="1"/>
</dbReference>
<dbReference type="GO" id="GO:0034039">
    <property type="term" value="F:8-oxo-7,8-dihydroguanine DNA N-glycosylase activity"/>
    <property type="evidence" value="ECO:0007669"/>
    <property type="project" value="TreeGrafter"/>
</dbReference>
<dbReference type="InterPro" id="IPR010979">
    <property type="entry name" value="Ribosomal_uS13-like_H2TH"/>
</dbReference>
<evidence type="ECO:0000256" key="1">
    <source>
        <dbReference type="ARBA" id="ARBA00001668"/>
    </source>
</evidence>
<keyword evidence="5" id="KW-0479">Metal-binding</keyword>
<dbReference type="FunFam" id="1.10.8.50:FF:000003">
    <property type="entry name" value="Formamidopyrimidine-DNA glycosylase"/>
    <property type="match status" value="1"/>
</dbReference>
<name>A0AA35RMS1_GEOBA</name>
<evidence type="ECO:0000256" key="9">
    <source>
        <dbReference type="ARBA" id="ARBA00022833"/>
    </source>
</evidence>
<accession>A0AA35RMS1</accession>
<comment type="subunit">
    <text evidence="4">Monomer.</text>
</comment>
<dbReference type="Pfam" id="PF06827">
    <property type="entry name" value="zf-FPG_IleRS"/>
    <property type="match status" value="1"/>
</dbReference>
<comment type="catalytic activity">
    <reaction evidence="15">
        <text>2'-deoxyribonucleotide-(2'-deoxyribose 5'-phosphate)-2'-deoxyribonucleotide-DNA = a 3'-end 2'-deoxyribonucleotide-(2,3-dehydro-2,3-deoxyribose 5'-phosphate)-DNA + a 5'-end 5'-phospho-2'-deoxyribonucleoside-DNA + H(+)</text>
        <dbReference type="Rhea" id="RHEA:66592"/>
        <dbReference type="Rhea" id="RHEA-COMP:13180"/>
        <dbReference type="Rhea" id="RHEA-COMP:16897"/>
        <dbReference type="Rhea" id="RHEA-COMP:17067"/>
        <dbReference type="ChEBI" id="CHEBI:15378"/>
        <dbReference type="ChEBI" id="CHEBI:136412"/>
        <dbReference type="ChEBI" id="CHEBI:157695"/>
        <dbReference type="ChEBI" id="CHEBI:167181"/>
        <dbReference type="EC" id="4.2.99.18"/>
    </reaction>
</comment>
<dbReference type="InterPro" id="IPR015886">
    <property type="entry name" value="H2TH_FPG"/>
</dbReference>
<evidence type="ECO:0000256" key="10">
    <source>
        <dbReference type="ARBA" id="ARBA00023125"/>
    </source>
</evidence>
<dbReference type="GO" id="GO:0140078">
    <property type="term" value="F:class I DNA-(apurinic or apyrimidinic site) endonuclease activity"/>
    <property type="evidence" value="ECO:0007669"/>
    <property type="project" value="UniProtKB-EC"/>
</dbReference>
<dbReference type="Gene3D" id="1.10.8.50">
    <property type="match status" value="1"/>
</dbReference>